<name>A0AAP0ICH7_9MAGN</name>
<dbReference type="GO" id="GO:0042910">
    <property type="term" value="F:xenobiotic transmembrane transporter activity"/>
    <property type="evidence" value="ECO:0007669"/>
    <property type="project" value="InterPro"/>
</dbReference>
<dbReference type="Pfam" id="PF01554">
    <property type="entry name" value="MatE"/>
    <property type="match status" value="2"/>
</dbReference>
<feature type="transmembrane region" description="Helical" evidence="6">
    <location>
        <begin position="199"/>
        <end position="216"/>
    </location>
</feature>
<dbReference type="PANTHER" id="PTHR11206">
    <property type="entry name" value="MULTIDRUG RESISTANCE PROTEIN"/>
    <property type="match status" value="1"/>
</dbReference>
<gene>
    <name evidence="7" type="ORF">Scep_019840</name>
</gene>
<evidence type="ECO:0000313" key="7">
    <source>
        <dbReference type="EMBL" id="KAK9112321.1"/>
    </source>
</evidence>
<evidence type="ECO:0000256" key="5">
    <source>
        <dbReference type="ARBA" id="ARBA00023136"/>
    </source>
</evidence>
<feature type="transmembrane region" description="Helical" evidence="6">
    <location>
        <begin position="223"/>
        <end position="244"/>
    </location>
</feature>
<dbReference type="GO" id="GO:1990961">
    <property type="term" value="P:xenobiotic detoxification by transmembrane export across the plasma membrane"/>
    <property type="evidence" value="ECO:0007669"/>
    <property type="project" value="InterPro"/>
</dbReference>
<feature type="transmembrane region" description="Helical" evidence="6">
    <location>
        <begin position="47"/>
        <end position="69"/>
    </location>
</feature>
<accession>A0AAP0ICH7</accession>
<evidence type="ECO:0000313" key="8">
    <source>
        <dbReference type="Proteomes" id="UP001419268"/>
    </source>
</evidence>
<dbReference type="AlphaFoldDB" id="A0AAP0ICH7"/>
<feature type="transmembrane region" description="Helical" evidence="6">
    <location>
        <begin position="129"/>
        <end position="147"/>
    </location>
</feature>
<feature type="transmembrane region" description="Helical" evidence="6">
    <location>
        <begin position="284"/>
        <end position="303"/>
    </location>
</feature>
<keyword evidence="8" id="KW-1185">Reference proteome</keyword>
<dbReference type="GO" id="GO:0016020">
    <property type="term" value="C:membrane"/>
    <property type="evidence" value="ECO:0007669"/>
    <property type="project" value="UniProtKB-SubCell"/>
</dbReference>
<feature type="transmembrane region" description="Helical" evidence="6">
    <location>
        <begin position="81"/>
        <end position="102"/>
    </location>
</feature>
<evidence type="ECO:0000256" key="1">
    <source>
        <dbReference type="ARBA" id="ARBA00004141"/>
    </source>
</evidence>
<keyword evidence="3 6" id="KW-0812">Transmembrane</keyword>
<feature type="transmembrane region" description="Helical" evidence="6">
    <location>
        <begin position="386"/>
        <end position="406"/>
    </location>
</feature>
<comment type="similarity">
    <text evidence="2">Belongs to the multi antimicrobial extrusion (MATE) (TC 2.A.66.1) family.</text>
</comment>
<comment type="caution">
    <text evidence="7">The sequence shown here is derived from an EMBL/GenBank/DDBJ whole genome shotgun (WGS) entry which is preliminary data.</text>
</comment>
<evidence type="ECO:0008006" key="9">
    <source>
        <dbReference type="Google" id="ProtNLM"/>
    </source>
</evidence>
<comment type="subcellular location">
    <subcellularLocation>
        <location evidence="1">Membrane</location>
        <topology evidence="1">Multi-pass membrane protein</topology>
    </subcellularLocation>
</comment>
<keyword evidence="5 6" id="KW-0472">Membrane</keyword>
<evidence type="ECO:0000256" key="6">
    <source>
        <dbReference type="SAM" id="Phobius"/>
    </source>
</evidence>
<organism evidence="7 8">
    <name type="scientific">Stephania cephalantha</name>
    <dbReference type="NCBI Taxonomy" id="152367"/>
    <lineage>
        <taxon>Eukaryota</taxon>
        <taxon>Viridiplantae</taxon>
        <taxon>Streptophyta</taxon>
        <taxon>Embryophyta</taxon>
        <taxon>Tracheophyta</taxon>
        <taxon>Spermatophyta</taxon>
        <taxon>Magnoliopsida</taxon>
        <taxon>Ranunculales</taxon>
        <taxon>Menispermaceae</taxon>
        <taxon>Menispermoideae</taxon>
        <taxon>Cissampelideae</taxon>
        <taxon>Stephania</taxon>
    </lineage>
</organism>
<dbReference type="CDD" id="cd13132">
    <property type="entry name" value="MATE_eukaryotic"/>
    <property type="match status" value="1"/>
</dbReference>
<evidence type="ECO:0000256" key="4">
    <source>
        <dbReference type="ARBA" id="ARBA00022989"/>
    </source>
</evidence>
<protein>
    <recommendedName>
        <fullName evidence="9">Protein DETOXIFICATION</fullName>
    </recommendedName>
</protein>
<dbReference type="EMBL" id="JBBNAG010000008">
    <property type="protein sequence ID" value="KAK9112321.1"/>
    <property type="molecule type" value="Genomic_DNA"/>
</dbReference>
<dbReference type="InterPro" id="IPR002528">
    <property type="entry name" value="MATE_fam"/>
</dbReference>
<proteinExistence type="inferred from homology"/>
<evidence type="ECO:0000256" key="3">
    <source>
        <dbReference type="ARBA" id="ARBA00022692"/>
    </source>
</evidence>
<dbReference type="InterPro" id="IPR045069">
    <property type="entry name" value="MATE_euk"/>
</dbReference>
<evidence type="ECO:0000256" key="2">
    <source>
        <dbReference type="ARBA" id="ARBA00010199"/>
    </source>
</evidence>
<sequence length="430" mass="46478">MENSAAPLLLVYKPSAGAAEENRKLNPSSLSSSLSIFASEVWTETKLIWYIAGPTILTTVLQFALGFITQSLVGHLGTLELAAVGIQTLVIGGIGFGVMMGMGSALETLCGQAYGAGRLDMMGIYMQRSWLILMGTALVLTPVYVLATPILKLLGQNTAVADLAGKFSLWMLPELYGYALNFPTQKFLQAQSKVMPMTWISLIAVVFHGVMSWVFIYKLGLGLVGAAIILNLSFWFIAVGQIVYVVYWCTDAWSGLSWLAFCDLGGFVVMSIAYGVMICMNLQACIFMIPLGFLAASSVRVSNELGAGHPRIAKFSVWVMVAISVIIQITCTVVIIIARNQFPVLFTDDKLLSYIHHDSMQISFTGLIAGLAIGAGWQTMVAFINIGSYYLVGMTVGCVLGFKFNFGLEAALAKERITNWGGSAEDPLLD</sequence>
<dbReference type="Proteomes" id="UP001419268">
    <property type="component" value="Unassembled WGS sequence"/>
</dbReference>
<keyword evidence="4 6" id="KW-1133">Transmembrane helix</keyword>
<feature type="transmembrane region" description="Helical" evidence="6">
    <location>
        <begin position="256"/>
        <end position="277"/>
    </location>
</feature>
<reference evidence="7 8" key="1">
    <citation type="submission" date="2024-01" db="EMBL/GenBank/DDBJ databases">
        <title>Genome assemblies of Stephania.</title>
        <authorList>
            <person name="Yang L."/>
        </authorList>
    </citation>
    <scope>NUCLEOTIDE SEQUENCE [LARGE SCALE GENOMIC DNA]</scope>
    <source>
        <strain evidence="7">JXDWG</strain>
        <tissue evidence="7">Leaf</tissue>
    </source>
</reference>
<feature type="transmembrane region" description="Helical" evidence="6">
    <location>
        <begin position="315"/>
        <end position="338"/>
    </location>
</feature>
<feature type="transmembrane region" description="Helical" evidence="6">
    <location>
        <begin position="359"/>
        <end position="380"/>
    </location>
</feature>
<dbReference type="GO" id="GO:0015297">
    <property type="term" value="F:antiporter activity"/>
    <property type="evidence" value="ECO:0007669"/>
    <property type="project" value="InterPro"/>
</dbReference>